<dbReference type="Proteomes" id="UP000694423">
    <property type="component" value="Unplaced"/>
</dbReference>
<keyword evidence="1" id="KW-0472">Membrane</keyword>
<protein>
    <submittedName>
        <fullName evidence="2">Uncharacterized protein</fullName>
    </submittedName>
</protein>
<reference evidence="2" key="2">
    <citation type="submission" date="2025-09" db="UniProtKB">
        <authorList>
            <consortium name="Ensembl"/>
        </authorList>
    </citation>
    <scope>IDENTIFICATION</scope>
</reference>
<keyword evidence="3" id="KW-1185">Reference proteome</keyword>
<evidence type="ECO:0000313" key="2">
    <source>
        <dbReference type="Ensembl" id="ENSDNVP00000014532.1"/>
    </source>
</evidence>
<feature type="transmembrane region" description="Helical" evidence="1">
    <location>
        <begin position="59"/>
        <end position="78"/>
    </location>
</feature>
<name>A0A8C4JW49_DRONO</name>
<keyword evidence="1" id="KW-0812">Transmembrane</keyword>
<evidence type="ECO:0000313" key="3">
    <source>
        <dbReference type="Proteomes" id="UP000694423"/>
    </source>
</evidence>
<organism evidence="2 3">
    <name type="scientific">Dromaius novaehollandiae</name>
    <name type="common">Emu</name>
    <dbReference type="NCBI Taxonomy" id="8790"/>
    <lineage>
        <taxon>Eukaryota</taxon>
        <taxon>Metazoa</taxon>
        <taxon>Chordata</taxon>
        <taxon>Craniata</taxon>
        <taxon>Vertebrata</taxon>
        <taxon>Euteleostomi</taxon>
        <taxon>Archelosauria</taxon>
        <taxon>Archosauria</taxon>
        <taxon>Dinosauria</taxon>
        <taxon>Saurischia</taxon>
        <taxon>Theropoda</taxon>
        <taxon>Coelurosauria</taxon>
        <taxon>Aves</taxon>
        <taxon>Palaeognathae</taxon>
        <taxon>Casuariiformes</taxon>
        <taxon>Dromaiidae</taxon>
        <taxon>Dromaius</taxon>
    </lineage>
</organism>
<evidence type="ECO:0000256" key="1">
    <source>
        <dbReference type="SAM" id="Phobius"/>
    </source>
</evidence>
<proteinExistence type="predicted"/>
<dbReference type="Ensembl" id="ENSDNVT00000017464.1">
    <property type="protein sequence ID" value="ENSDNVP00000014532.1"/>
    <property type="gene ID" value="ENSDNVG00000010232.1"/>
</dbReference>
<sequence>MVKASCPIHGNICLLLVQLHSTGCREKNYKMLAKEYKMRLTSLHLLAVLRHVIRANRSQKFYVVITVVLGHFFCVCLVRTLQGQKEIVGHPDPVGFHWMSLAIIPPPVFHQCCSLSFPCPSSFPSALQCFPRSLR</sequence>
<dbReference type="AlphaFoldDB" id="A0A8C4JW49"/>
<accession>A0A8C4JW49</accession>
<keyword evidence="1" id="KW-1133">Transmembrane helix</keyword>
<reference evidence="2" key="1">
    <citation type="submission" date="2025-08" db="UniProtKB">
        <authorList>
            <consortium name="Ensembl"/>
        </authorList>
    </citation>
    <scope>IDENTIFICATION</scope>
</reference>